<evidence type="ECO:0008006" key="4">
    <source>
        <dbReference type="Google" id="ProtNLM"/>
    </source>
</evidence>
<feature type="signal peptide" evidence="1">
    <location>
        <begin position="1"/>
        <end position="24"/>
    </location>
</feature>
<dbReference type="Pfam" id="PF20420">
    <property type="entry name" value="DUF6702"/>
    <property type="match status" value="1"/>
</dbReference>
<dbReference type="EMBL" id="FOUT01000007">
    <property type="protein sequence ID" value="SFN17292.1"/>
    <property type="molecule type" value="Genomic_DNA"/>
</dbReference>
<proteinExistence type="predicted"/>
<keyword evidence="1" id="KW-0732">Signal</keyword>
<organism evidence="2 3">
    <name type="scientific">Flavobacterium succinicans</name>
    <dbReference type="NCBI Taxonomy" id="29536"/>
    <lineage>
        <taxon>Bacteria</taxon>
        <taxon>Pseudomonadati</taxon>
        <taxon>Bacteroidota</taxon>
        <taxon>Flavobacteriia</taxon>
        <taxon>Flavobacteriales</taxon>
        <taxon>Flavobacteriaceae</taxon>
        <taxon>Flavobacterium</taxon>
    </lineage>
</organism>
<evidence type="ECO:0000313" key="2">
    <source>
        <dbReference type="EMBL" id="SFN17292.1"/>
    </source>
</evidence>
<dbReference type="AlphaFoldDB" id="A0A1I4WV77"/>
<protein>
    <recommendedName>
        <fullName evidence="4">Peptidase E</fullName>
    </recommendedName>
</protein>
<sequence length="168" mass="19486">MKKTVLTFALLFLALSLSSFELHKFYVAIFQVQFVPEKKRVQITSRIFLDDINQTLEKKYHKATQIGFGPEKPEEIVLLKKYFTDNLVIKINGQLHHLNYLSSDVEEDVLVSYWSITNISKVKSFNIQNTILMDGNADQQNIMHFTANNTKKSLNFTDSSKTQMLNYN</sequence>
<name>A0A1I4WV77_9FLAO</name>
<dbReference type="InterPro" id="IPR046525">
    <property type="entry name" value="DUF6702"/>
</dbReference>
<evidence type="ECO:0000313" key="3">
    <source>
        <dbReference type="Proteomes" id="UP000182961"/>
    </source>
</evidence>
<evidence type="ECO:0000256" key="1">
    <source>
        <dbReference type="SAM" id="SignalP"/>
    </source>
</evidence>
<accession>A0A1I4WV77</accession>
<reference evidence="3" key="1">
    <citation type="submission" date="2016-10" db="EMBL/GenBank/DDBJ databases">
        <authorList>
            <person name="Varghese N."/>
            <person name="Submissions S."/>
        </authorList>
    </citation>
    <scope>NUCLEOTIDE SEQUENCE [LARGE SCALE GENOMIC DNA]</scope>
    <source>
        <strain evidence="3">DSM 4002</strain>
    </source>
</reference>
<keyword evidence="3" id="KW-1185">Reference proteome</keyword>
<gene>
    <name evidence="2" type="ORF">SAMN05444143_107119</name>
</gene>
<dbReference type="eggNOG" id="ENOG503140B">
    <property type="taxonomic scope" value="Bacteria"/>
</dbReference>
<dbReference type="Proteomes" id="UP000182961">
    <property type="component" value="Unassembled WGS sequence"/>
</dbReference>
<feature type="chain" id="PRO_5010325854" description="Peptidase E" evidence="1">
    <location>
        <begin position="25"/>
        <end position="168"/>
    </location>
</feature>
<dbReference type="RefSeq" id="WP_024980812.1">
    <property type="nucleotide sequence ID" value="NZ_CBCRUM010000013.1"/>
</dbReference>